<reference evidence="2 3" key="1">
    <citation type="submission" date="2018-08" db="EMBL/GenBank/DDBJ databases">
        <title>Genome Sequence of Clavibacter michiganensis Subspecies type strains, and the Atypical Peach-Colored Strains Isolated from Tomato.</title>
        <authorList>
            <person name="Osdaghi E."/>
            <person name="Portier P."/>
            <person name="Briand M."/>
            <person name="Jacques M.-A."/>
        </authorList>
    </citation>
    <scope>NUCLEOTIDE SEQUENCE [LARGE SCALE GENOMIC DNA]</scope>
    <source>
        <strain evidence="2 3">CFBP 6488</strain>
    </source>
</reference>
<dbReference type="RefSeq" id="WP_108742681.1">
    <property type="nucleotide sequence ID" value="NZ_QWDZ01000028.1"/>
</dbReference>
<evidence type="ECO:0000313" key="2">
    <source>
        <dbReference type="EMBL" id="RIJ44380.1"/>
    </source>
</evidence>
<sequence length="274" mass="27752">MKIGYSALGIVATSALVLAGVGPANAAEDATLGDIRSAVETRAVLPATATTAESIDLSDGLISAPGSDGGDVQLRLPGTPRTAAESDELALNVTGGAGYTTAIQDTGDGTFRALMHIESAAAPREYRFELGEGVELIPLEDGGVTARDAAGDILGTFEPAWALDANGAAVPTSYTIDGSTLVQSVSLTSATAFPVVADPFWIPALLVMARLTSHAASQAALRGVSQAMIKQVVQNGAKSAGNKGTSIFTQGSGKNRIRVIVDNKSGNVVTVTKG</sequence>
<proteinExistence type="predicted"/>
<gene>
    <name evidence="2" type="ORF">DZF93_03060</name>
</gene>
<keyword evidence="1" id="KW-0732">Signal</keyword>
<accession>A0A399SL70</accession>
<evidence type="ECO:0000256" key="1">
    <source>
        <dbReference type="SAM" id="SignalP"/>
    </source>
</evidence>
<dbReference type="AlphaFoldDB" id="A0A399SL70"/>
<name>A0A399SL70_9MICO</name>
<feature type="chain" id="PRO_5017200996" evidence="1">
    <location>
        <begin position="27"/>
        <end position="274"/>
    </location>
</feature>
<dbReference type="Proteomes" id="UP000266634">
    <property type="component" value="Unassembled WGS sequence"/>
</dbReference>
<organism evidence="2 3">
    <name type="scientific">Clavibacter michiganensis subsp. insidiosus</name>
    <dbReference type="NCBI Taxonomy" id="33014"/>
    <lineage>
        <taxon>Bacteria</taxon>
        <taxon>Bacillati</taxon>
        <taxon>Actinomycetota</taxon>
        <taxon>Actinomycetes</taxon>
        <taxon>Micrococcales</taxon>
        <taxon>Microbacteriaceae</taxon>
        <taxon>Clavibacter</taxon>
    </lineage>
</organism>
<comment type="caution">
    <text evidence="2">The sequence shown here is derived from an EMBL/GenBank/DDBJ whole genome shotgun (WGS) entry which is preliminary data.</text>
</comment>
<protein>
    <submittedName>
        <fullName evidence="2">DUF4258 domain-containing protein</fullName>
    </submittedName>
</protein>
<feature type="signal peptide" evidence="1">
    <location>
        <begin position="1"/>
        <end position="26"/>
    </location>
</feature>
<dbReference type="EMBL" id="QWEA01000059">
    <property type="protein sequence ID" value="RIJ44380.1"/>
    <property type="molecule type" value="Genomic_DNA"/>
</dbReference>
<evidence type="ECO:0000313" key="3">
    <source>
        <dbReference type="Proteomes" id="UP000266634"/>
    </source>
</evidence>